<dbReference type="AlphaFoldDB" id="A0A941DSP0"/>
<keyword evidence="2" id="KW-0813">Transport</keyword>
<dbReference type="NCBIfam" id="TIGR00830">
    <property type="entry name" value="PTBA"/>
    <property type="match status" value="1"/>
</dbReference>
<evidence type="ECO:0000256" key="2">
    <source>
        <dbReference type="ARBA" id="ARBA00022448"/>
    </source>
</evidence>
<name>A0A941DSP0_9BACI</name>
<evidence type="ECO:0000259" key="7">
    <source>
        <dbReference type="PROSITE" id="PS51093"/>
    </source>
</evidence>
<sequence>MFKKMFKKSNEQQIFAPINGKNVALEKVPDPVFSQKMMGEGIAIIPQDGNVISPVNGKVVQIPETKHAIGLLADDGTEILIHVGLETVGLKGEGFKVQVNTGDTVKVGQPLLEVDLDYIKQHAADIITPIIITNSKELDKHFTFTKEASSKAGETIIITI</sequence>
<keyword evidence="5" id="KW-0598">Phosphotransferase system</keyword>
<dbReference type="GO" id="GO:0009401">
    <property type="term" value="P:phosphoenolpyruvate-dependent sugar phosphotransferase system"/>
    <property type="evidence" value="ECO:0007669"/>
    <property type="project" value="UniProtKB-KW"/>
</dbReference>
<dbReference type="GO" id="GO:0005737">
    <property type="term" value="C:cytoplasm"/>
    <property type="evidence" value="ECO:0007669"/>
    <property type="project" value="UniProtKB-SubCell"/>
</dbReference>
<keyword evidence="4" id="KW-0808">Transferase</keyword>
<dbReference type="FunFam" id="2.70.70.10:FF:000001">
    <property type="entry name" value="PTS system glucose-specific IIA component"/>
    <property type="match status" value="1"/>
</dbReference>
<dbReference type="SUPFAM" id="SSF51261">
    <property type="entry name" value="Duplicated hybrid motif"/>
    <property type="match status" value="1"/>
</dbReference>
<comment type="subcellular location">
    <subcellularLocation>
        <location evidence="1">Cytoplasm</location>
    </subcellularLocation>
</comment>
<dbReference type="InterPro" id="IPR011055">
    <property type="entry name" value="Dup_hybrid_motif"/>
</dbReference>
<evidence type="ECO:0000256" key="4">
    <source>
        <dbReference type="ARBA" id="ARBA00022679"/>
    </source>
</evidence>
<evidence type="ECO:0000256" key="3">
    <source>
        <dbReference type="ARBA" id="ARBA00022597"/>
    </source>
</evidence>
<comment type="caution">
    <text evidence="8">The sequence shown here is derived from an EMBL/GenBank/DDBJ whole genome shotgun (WGS) entry which is preliminary data.</text>
</comment>
<evidence type="ECO:0000313" key="9">
    <source>
        <dbReference type="Proteomes" id="UP000675284"/>
    </source>
</evidence>
<dbReference type="EMBL" id="JAGSOT010000005">
    <property type="protein sequence ID" value="MBR7794976.1"/>
    <property type="molecule type" value="Genomic_DNA"/>
</dbReference>
<evidence type="ECO:0000313" key="8">
    <source>
        <dbReference type="EMBL" id="MBR7794976.1"/>
    </source>
</evidence>
<evidence type="ECO:0000256" key="6">
    <source>
        <dbReference type="ARBA" id="ARBA00022777"/>
    </source>
</evidence>
<evidence type="ECO:0000256" key="1">
    <source>
        <dbReference type="ARBA" id="ARBA00004496"/>
    </source>
</evidence>
<dbReference type="PROSITE" id="PS51093">
    <property type="entry name" value="PTS_EIIA_TYPE_1"/>
    <property type="match status" value="1"/>
</dbReference>
<dbReference type="GO" id="GO:0016301">
    <property type="term" value="F:kinase activity"/>
    <property type="evidence" value="ECO:0007669"/>
    <property type="project" value="UniProtKB-KW"/>
</dbReference>
<keyword evidence="6" id="KW-0418">Kinase</keyword>
<evidence type="ECO:0000256" key="5">
    <source>
        <dbReference type="ARBA" id="ARBA00022683"/>
    </source>
</evidence>
<dbReference type="InterPro" id="IPR050890">
    <property type="entry name" value="PTS_EIIA_component"/>
</dbReference>
<dbReference type="InterPro" id="IPR001127">
    <property type="entry name" value="PTS_EIIA_1_perm"/>
</dbReference>
<protein>
    <submittedName>
        <fullName evidence="8">PTS glucose transporter subunit IIA</fullName>
    </submittedName>
</protein>
<dbReference type="Pfam" id="PF00358">
    <property type="entry name" value="PTS_EIIA_1"/>
    <property type="match status" value="1"/>
</dbReference>
<keyword evidence="9" id="KW-1185">Reference proteome</keyword>
<dbReference type="PROSITE" id="PS00371">
    <property type="entry name" value="PTS_EIIA_TYPE_1_HIS"/>
    <property type="match status" value="1"/>
</dbReference>
<dbReference type="PANTHER" id="PTHR45008:SF1">
    <property type="entry name" value="PTS SYSTEM GLUCOSE-SPECIFIC EIIA COMPONENT"/>
    <property type="match status" value="1"/>
</dbReference>
<dbReference type="Gene3D" id="2.70.70.10">
    <property type="entry name" value="Glucose Permease (Domain IIA)"/>
    <property type="match status" value="1"/>
</dbReference>
<dbReference type="Proteomes" id="UP000675284">
    <property type="component" value="Unassembled WGS sequence"/>
</dbReference>
<dbReference type="RefSeq" id="WP_166529920.1">
    <property type="nucleotide sequence ID" value="NZ_BAAACY010000160.1"/>
</dbReference>
<keyword evidence="3 8" id="KW-0762">Sugar transport</keyword>
<reference evidence="8" key="1">
    <citation type="submission" date="2021-04" db="EMBL/GenBank/DDBJ databases">
        <title>Isolation and polyphasic classification of algal microorganism.</title>
        <authorList>
            <person name="Wang S."/>
        </authorList>
    </citation>
    <scope>NUCLEOTIDE SEQUENCE</scope>
    <source>
        <strain evidence="8">720a</strain>
    </source>
</reference>
<feature type="domain" description="PTS EIIA type-1" evidence="7">
    <location>
        <begin position="30"/>
        <end position="134"/>
    </location>
</feature>
<organism evidence="8 9">
    <name type="scientific">Virgibacillus salarius</name>
    <dbReference type="NCBI Taxonomy" id="447199"/>
    <lineage>
        <taxon>Bacteria</taxon>
        <taxon>Bacillati</taxon>
        <taxon>Bacillota</taxon>
        <taxon>Bacilli</taxon>
        <taxon>Bacillales</taxon>
        <taxon>Bacillaceae</taxon>
        <taxon>Virgibacillus</taxon>
    </lineage>
</organism>
<proteinExistence type="predicted"/>
<gene>
    <name evidence="8" type="ORF">KCX74_02835</name>
</gene>
<dbReference type="PANTHER" id="PTHR45008">
    <property type="entry name" value="PTS SYSTEM GLUCOSE-SPECIFIC EIIA COMPONENT"/>
    <property type="match status" value="1"/>
</dbReference>
<accession>A0A941DSP0</accession>